<gene>
    <name evidence="9" type="ORF">SAMN05421771_0035</name>
</gene>
<dbReference type="EMBL" id="FOZL01000001">
    <property type="protein sequence ID" value="SFR96737.1"/>
    <property type="molecule type" value="Genomic_DNA"/>
</dbReference>
<feature type="transmembrane region" description="Helical" evidence="8">
    <location>
        <begin position="159"/>
        <end position="177"/>
    </location>
</feature>
<evidence type="ECO:0000256" key="5">
    <source>
        <dbReference type="ARBA" id="ARBA00022989"/>
    </source>
</evidence>
<feature type="transmembrane region" description="Helical" evidence="8">
    <location>
        <begin position="213"/>
        <end position="233"/>
    </location>
</feature>
<comment type="subcellular location">
    <subcellularLocation>
        <location evidence="1">Cell membrane</location>
        <topology evidence="1">Multi-pass membrane protein</topology>
    </subcellularLocation>
</comment>
<feature type="transmembrane region" description="Helical" evidence="8">
    <location>
        <begin position="336"/>
        <end position="353"/>
    </location>
</feature>
<dbReference type="OrthoDB" id="102352at2"/>
<keyword evidence="4 8" id="KW-0812">Transmembrane</keyword>
<keyword evidence="2" id="KW-1003">Cell membrane</keyword>
<evidence type="ECO:0000313" key="10">
    <source>
        <dbReference type="Proteomes" id="UP000199024"/>
    </source>
</evidence>
<feature type="transmembrane region" description="Helical" evidence="8">
    <location>
        <begin position="107"/>
        <end position="129"/>
    </location>
</feature>
<feature type="transmembrane region" description="Helical" evidence="8">
    <location>
        <begin position="20"/>
        <end position="43"/>
    </location>
</feature>
<sequence length="421" mass="47969">MSIEPLRIRILNEYPRPLRIFAAVASSLLLLALTVEFISKFILRWGRPYSSPLLYEYFPDIVSLRPRFTHFHTLAFFTDLKDPLCMYPAPIAVLYRFFFLFRPYDLVIFLTFILVSFLIAAVLFGRALIARGLSRKATIMLLSAAYVTSYPLWFEIKQANMEICVWLVVSLGVWAFFEDLSYIAAICFGIAGGMKIFPFVFLGLLLARRQYRAFTVGFVVAALIQPPSLWLVYPHVAESLRLNNQAIAKFRSIEMLQIHPETGSDHSIFGIIKTLLYRHLQSAGLDPILTAYLPLAALAGFILYFVRIRKLPVLNQVLSLCIASILLPPTSFDYTLIHLYVPWALLVIFALIAKQSGREYKGLVEAFVCFAILFVPETEFIYRHQSHGGQIKALVLIALFFIALKYPFPVEEWDAKLASQA</sequence>
<dbReference type="GO" id="GO:0005886">
    <property type="term" value="C:plasma membrane"/>
    <property type="evidence" value="ECO:0007669"/>
    <property type="project" value="UniProtKB-SubCell"/>
</dbReference>
<protein>
    <recommendedName>
        <fullName evidence="11">DUF2029 domain-containing protein</fullName>
    </recommendedName>
</protein>
<accession>A0A1I6KZW1</accession>
<organism evidence="9 10">
    <name type="scientific">Granulicella pectinivorans</name>
    <dbReference type="NCBI Taxonomy" id="474950"/>
    <lineage>
        <taxon>Bacteria</taxon>
        <taxon>Pseudomonadati</taxon>
        <taxon>Acidobacteriota</taxon>
        <taxon>Terriglobia</taxon>
        <taxon>Terriglobales</taxon>
        <taxon>Acidobacteriaceae</taxon>
        <taxon>Granulicella</taxon>
    </lineage>
</organism>
<dbReference type="RefSeq" id="WP_089835504.1">
    <property type="nucleotide sequence ID" value="NZ_FOZL01000001.1"/>
</dbReference>
<dbReference type="Pfam" id="PF09594">
    <property type="entry name" value="GT87"/>
    <property type="match status" value="1"/>
</dbReference>
<dbReference type="STRING" id="474950.SAMN05421771_0035"/>
<feature type="transmembrane region" description="Helical" evidence="8">
    <location>
        <begin position="313"/>
        <end position="330"/>
    </location>
</feature>
<dbReference type="GO" id="GO:0016758">
    <property type="term" value="F:hexosyltransferase activity"/>
    <property type="evidence" value="ECO:0007669"/>
    <property type="project" value="InterPro"/>
</dbReference>
<feature type="transmembrane region" description="Helical" evidence="8">
    <location>
        <begin position="288"/>
        <end position="306"/>
    </location>
</feature>
<feature type="transmembrane region" description="Helical" evidence="8">
    <location>
        <begin position="84"/>
        <end position="101"/>
    </location>
</feature>
<keyword evidence="10" id="KW-1185">Reference proteome</keyword>
<evidence type="ECO:0000256" key="8">
    <source>
        <dbReference type="SAM" id="Phobius"/>
    </source>
</evidence>
<feature type="transmembrane region" description="Helical" evidence="8">
    <location>
        <begin position="183"/>
        <end position="206"/>
    </location>
</feature>
<dbReference type="InterPro" id="IPR018584">
    <property type="entry name" value="GT87"/>
</dbReference>
<feature type="transmembrane region" description="Helical" evidence="8">
    <location>
        <begin position="391"/>
        <end position="408"/>
    </location>
</feature>
<evidence type="ECO:0000256" key="2">
    <source>
        <dbReference type="ARBA" id="ARBA00022475"/>
    </source>
</evidence>
<evidence type="ECO:0008006" key="11">
    <source>
        <dbReference type="Google" id="ProtNLM"/>
    </source>
</evidence>
<keyword evidence="3" id="KW-0808">Transferase</keyword>
<proteinExistence type="inferred from homology"/>
<comment type="similarity">
    <text evidence="7">Belongs to the glycosyltransferase 87 family.</text>
</comment>
<keyword evidence="5 8" id="KW-1133">Transmembrane helix</keyword>
<dbReference type="Proteomes" id="UP000199024">
    <property type="component" value="Unassembled WGS sequence"/>
</dbReference>
<evidence type="ECO:0000256" key="7">
    <source>
        <dbReference type="ARBA" id="ARBA00024033"/>
    </source>
</evidence>
<evidence type="ECO:0000313" key="9">
    <source>
        <dbReference type="EMBL" id="SFR96737.1"/>
    </source>
</evidence>
<evidence type="ECO:0000256" key="4">
    <source>
        <dbReference type="ARBA" id="ARBA00022692"/>
    </source>
</evidence>
<evidence type="ECO:0000256" key="6">
    <source>
        <dbReference type="ARBA" id="ARBA00023136"/>
    </source>
</evidence>
<reference evidence="9 10" key="1">
    <citation type="submission" date="2016-10" db="EMBL/GenBank/DDBJ databases">
        <authorList>
            <person name="de Groot N.N."/>
        </authorList>
    </citation>
    <scope>NUCLEOTIDE SEQUENCE [LARGE SCALE GENOMIC DNA]</scope>
    <source>
        <strain evidence="9 10">DSM 21001</strain>
    </source>
</reference>
<dbReference type="AlphaFoldDB" id="A0A1I6KZW1"/>
<name>A0A1I6KZW1_9BACT</name>
<evidence type="ECO:0000256" key="3">
    <source>
        <dbReference type="ARBA" id="ARBA00022679"/>
    </source>
</evidence>
<keyword evidence="6 8" id="KW-0472">Membrane</keyword>
<evidence type="ECO:0000256" key="1">
    <source>
        <dbReference type="ARBA" id="ARBA00004651"/>
    </source>
</evidence>